<dbReference type="PANTHER" id="PTHR43050:SF1">
    <property type="entry name" value="SERINE RACEMASE"/>
    <property type="match status" value="1"/>
</dbReference>
<dbReference type="PROSITE" id="PS00165">
    <property type="entry name" value="DEHYDRATASE_SER_THR"/>
    <property type="match status" value="1"/>
</dbReference>
<feature type="region of interest" description="Disordered" evidence="8">
    <location>
        <begin position="304"/>
        <end position="323"/>
    </location>
</feature>
<comment type="cofactor">
    <cofactor evidence="1">
        <name>Ca(2+)</name>
        <dbReference type="ChEBI" id="CHEBI:29108"/>
    </cofactor>
</comment>
<feature type="compositionally biased region" description="Low complexity" evidence="8">
    <location>
        <begin position="249"/>
        <end position="265"/>
    </location>
</feature>
<proteinExistence type="inferred from homology"/>
<evidence type="ECO:0000256" key="8">
    <source>
        <dbReference type="SAM" id="MobiDB-lite"/>
    </source>
</evidence>
<dbReference type="Proteomes" id="UP001176521">
    <property type="component" value="Unassembled WGS sequence"/>
</dbReference>
<comment type="cofactor">
    <cofactor evidence="3">
        <name>Mn(2+)</name>
        <dbReference type="ChEBI" id="CHEBI:29035"/>
    </cofactor>
</comment>
<organism evidence="10 11">
    <name type="scientific">Tilletia horrida</name>
    <dbReference type="NCBI Taxonomy" id="155126"/>
    <lineage>
        <taxon>Eukaryota</taxon>
        <taxon>Fungi</taxon>
        <taxon>Dikarya</taxon>
        <taxon>Basidiomycota</taxon>
        <taxon>Ustilaginomycotina</taxon>
        <taxon>Exobasidiomycetes</taxon>
        <taxon>Tilletiales</taxon>
        <taxon>Tilletiaceae</taxon>
        <taxon>Tilletia</taxon>
    </lineage>
</organism>
<dbReference type="GO" id="GO:0003941">
    <property type="term" value="F:L-serine ammonia-lyase activity"/>
    <property type="evidence" value="ECO:0007669"/>
    <property type="project" value="TreeGrafter"/>
</dbReference>
<dbReference type="EMBL" id="JAPDMQ010000193">
    <property type="protein sequence ID" value="KAK0531176.1"/>
    <property type="molecule type" value="Genomic_DNA"/>
</dbReference>
<comment type="similarity">
    <text evidence="5">Belongs to the serine/threonine dehydratase family.</text>
</comment>
<evidence type="ECO:0000313" key="10">
    <source>
        <dbReference type="EMBL" id="KAK0531176.1"/>
    </source>
</evidence>
<feature type="region of interest" description="Disordered" evidence="8">
    <location>
        <begin position="222"/>
        <end position="274"/>
    </location>
</feature>
<dbReference type="GO" id="GO:0008721">
    <property type="term" value="F:D-serine ammonia-lyase activity"/>
    <property type="evidence" value="ECO:0007669"/>
    <property type="project" value="TreeGrafter"/>
</dbReference>
<dbReference type="InterPro" id="IPR036052">
    <property type="entry name" value="TrpB-like_PALP_sf"/>
</dbReference>
<dbReference type="Gene3D" id="3.40.50.1100">
    <property type="match status" value="3"/>
</dbReference>
<reference evidence="10" key="1">
    <citation type="journal article" date="2023" name="PhytoFront">
        <title>Draft Genome Resources of Seven Strains of Tilletia horrida, Causal Agent of Kernel Smut of Rice.</title>
        <authorList>
            <person name="Khanal S."/>
            <person name="Antony Babu S."/>
            <person name="Zhou X.G."/>
        </authorList>
    </citation>
    <scope>NUCLEOTIDE SEQUENCE</scope>
    <source>
        <strain evidence="10">TX3</strain>
    </source>
</reference>
<feature type="domain" description="Tryptophan synthase beta chain-like PALP" evidence="9">
    <location>
        <begin position="265"/>
        <end position="390"/>
    </location>
</feature>
<dbReference type="GO" id="GO:0005524">
    <property type="term" value="F:ATP binding"/>
    <property type="evidence" value="ECO:0007669"/>
    <property type="project" value="TreeGrafter"/>
</dbReference>
<evidence type="ECO:0000256" key="3">
    <source>
        <dbReference type="ARBA" id="ARBA00001936"/>
    </source>
</evidence>
<dbReference type="GO" id="GO:0070179">
    <property type="term" value="P:D-serine biosynthetic process"/>
    <property type="evidence" value="ECO:0007669"/>
    <property type="project" value="TreeGrafter"/>
</dbReference>
<evidence type="ECO:0000259" key="9">
    <source>
        <dbReference type="Pfam" id="PF00291"/>
    </source>
</evidence>
<comment type="cofactor">
    <cofactor evidence="2">
        <name>pyridoxal 5'-phosphate</name>
        <dbReference type="ChEBI" id="CHEBI:597326"/>
    </cofactor>
</comment>
<dbReference type="SUPFAM" id="SSF53686">
    <property type="entry name" value="Tryptophan synthase beta subunit-like PLP-dependent enzymes"/>
    <property type="match status" value="2"/>
</dbReference>
<dbReference type="Pfam" id="PF00291">
    <property type="entry name" value="PALP"/>
    <property type="match status" value="2"/>
</dbReference>
<evidence type="ECO:0000256" key="1">
    <source>
        <dbReference type="ARBA" id="ARBA00001913"/>
    </source>
</evidence>
<feature type="domain" description="Tryptophan synthase beta chain-like PALP" evidence="9">
    <location>
        <begin position="66"/>
        <end position="215"/>
    </location>
</feature>
<dbReference type="GO" id="GO:0030378">
    <property type="term" value="F:serine racemase activity"/>
    <property type="evidence" value="ECO:0007669"/>
    <property type="project" value="TreeGrafter"/>
</dbReference>
<dbReference type="GO" id="GO:0000287">
    <property type="term" value="F:magnesium ion binding"/>
    <property type="evidence" value="ECO:0007669"/>
    <property type="project" value="TreeGrafter"/>
</dbReference>
<evidence type="ECO:0000256" key="6">
    <source>
        <dbReference type="ARBA" id="ARBA00022842"/>
    </source>
</evidence>
<evidence type="ECO:0000256" key="5">
    <source>
        <dbReference type="ARBA" id="ARBA00010869"/>
    </source>
</evidence>
<dbReference type="InterPro" id="IPR000634">
    <property type="entry name" value="Ser/Thr_deHydtase_PyrdxlP-BS"/>
</dbReference>
<protein>
    <recommendedName>
        <fullName evidence="9">Tryptophan synthase beta chain-like PALP domain-containing protein</fullName>
    </recommendedName>
</protein>
<accession>A0AAN6GBA3</accession>
<dbReference type="InterPro" id="IPR001926">
    <property type="entry name" value="TrpB-like_PALP"/>
</dbReference>
<dbReference type="GO" id="GO:0018114">
    <property type="term" value="F:threonine racemase activity"/>
    <property type="evidence" value="ECO:0007669"/>
    <property type="project" value="TreeGrafter"/>
</dbReference>
<evidence type="ECO:0000256" key="4">
    <source>
        <dbReference type="ARBA" id="ARBA00001946"/>
    </source>
</evidence>
<name>A0AAN6GBA3_9BASI</name>
<evidence type="ECO:0000256" key="2">
    <source>
        <dbReference type="ARBA" id="ARBA00001933"/>
    </source>
</evidence>
<evidence type="ECO:0000256" key="7">
    <source>
        <dbReference type="ARBA" id="ARBA00022898"/>
    </source>
</evidence>
<sequence length="461" mass="48082">MADSTIELVQAADIQRARERIQGFVHRTPLLTNASLDEIASNVLREKLLKHGQGHPTLDPAKVHVRLHLAFKAEHLQKGGAFKARGASNAVLTHLHREREAAGANCDPKKIWFVTHSSGNHAGALARAAQAAGASAAVVMPLSTPAPKQAAVRGYGARAIMCESTLAARESTARAVMRDLETEVGADGRVIFVHPYDDPLVIAGQGTLGEIVEQGQALVRDGWGRAPPQEGVSKPAHGKCSAASERKAGAGSSTSTSTASDSGSDAPPPFDLVISPLGGGGQLSGLSTAVKAADPRIRVYGAEPEEADDAARSLAQDSLQPAISPPRSIADGLLTALSPRTYAHIKQHVSGILTSSETHILRALQLTWERTKQLVEPSACVGLACVLQCKEDWVEAVAGVVRDRLLAGADACSALDGQPQVVDVKVAIVWTGGNVEMAKIVQRLAELGPLGGADSPTSSSS</sequence>
<dbReference type="AlphaFoldDB" id="A0AAN6GBA3"/>
<dbReference type="PANTHER" id="PTHR43050">
    <property type="entry name" value="SERINE / THREONINE RACEMASE FAMILY MEMBER"/>
    <property type="match status" value="1"/>
</dbReference>
<keyword evidence="7" id="KW-0663">Pyridoxal phosphate</keyword>
<keyword evidence="11" id="KW-1185">Reference proteome</keyword>
<comment type="cofactor">
    <cofactor evidence="4">
        <name>Mg(2+)</name>
        <dbReference type="ChEBI" id="CHEBI:18420"/>
    </cofactor>
</comment>
<comment type="caution">
    <text evidence="10">The sequence shown here is derived from an EMBL/GenBank/DDBJ whole genome shotgun (WGS) entry which is preliminary data.</text>
</comment>
<gene>
    <name evidence="10" type="ORF">OC842_003696</name>
</gene>
<keyword evidence="6" id="KW-0460">Magnesium</keyword>
<dbReference type="GO" id="GO:0030170">
    <property type="term" value="F:pyridoxal phosphate binding"/>
    <property type="evidence" value="ECO:0007669"/>
    <property type="project" value="InterPro"/>
</dbReference>
<evidence type="ECO:0000313" key="11">
    <source>
        <dbReference type="Proteomes" id="UP001176521"/>
    </source>
</evidence>